<dbReference type="Gene3D" id="3.40.30.10">
    <property type="entry name" value="Glutaredoxin"/>
    <property type="match status" value="1"/>
</dbReference>
<comment type="caution">
    <text evidence="2">The sequence shown here is derived from an EMBL/GenBank/DDBJ whole genome shotgun (WGS) entry which is preliminary data.</text>
</comment>
<dbReference type="SUPFAM" id="SSF52833">
    <property type="entry name" value="Thioredoxin-like"/>
    <property type="match status" value="1"/>
</dbReference>
<dbReference type="OrthoDB" id="7063904at2"/>
<evidence type="ECO:0008006" key="4">
    <source>
        <dbReference type="Google" id="ProtNLM"/>
    </source>
</evidence>
<dbReference type="InterPro" id="IPR036249">
    <property type="entry name" value="Thioredoxin-like_sf"/>
</dbReference>
<evidence type="ECO:0000313" key="3">
    <source>
        <dbReference type="Proteomes" id="UP000214646"/>
    </source>
</evidence>
<comment type="similarity">
    <text evidence="1">Belongs to the ArsC family.</text>
</comment>
<evidence type="ECO:0000256" key="1">
    <source>
        <dbReference type="ARBA" id="ARBA00007198"/>
    </source>
</evidence>
<dbReference type="AlphaFoldDB" id="A0A225D4V0"/>
<dbReference type="NCBIfam" id="NF041106">
    <property type="entry name" value="ArsC_rel_Se_1"/>
    <property type="match status" value="1"/>
</dbReference>
<reference evidence="3" key="1">
    <citation type="submission" date="2017-06" db="EMBL/GenBank/DDBJ databases">
        <title>Genome analysis of Fimbriiglobus ruber SP5, the first member of the order Planctomycetales with confirmed chitinolytic capability.</title>
        <authorList>
            <person name="Ravin N.V."/>
            <person name="Rakitin A.L."/>
            <person name="Ivanova A.A."/>
            <person name="Beletsky A.V."/>
            <person name="Kulichevskaya I.S."/>
            <person name="Mardanov A.V."/>
            <person name="Dedysh S.N."/>
        </authorList>
    </citation>
    <scope>NUCLEOTIDE SEQUENCE [LARGE SCALE GENOMIC DNA]</scope>
    <source>
        <strain evidence="3">SP5</strain>
    </source>
</reference>
<dbReference type="Proteomes" id="UP000214646">
    <property type="component" value="Unassembled WGS sequence"/>
</dbReference>
<sequence>MSKPIDWLYFRKSCTTCKKAKGFLEQEGAADAKETVDANKTKIGPAAALALLAGVTKVVAAKGKKVEVFDLKGGIPDEAALLARIIGPTGNLRAPTARVGKTMVVGFNEEAYQQEGLV</sequence>
<proteinExistence type="inferred from homology"/>
<dbReference type="RefSeq" id="WP_088259506.1">
    <property type="nucleotide sequence ID" value="NZ_NIDE01000017.1"/>
</dbReference>
<protein>
    <recommendedName>
        <fullName evidence="4">Glutaredoxin domain-containing protein</fullName>
    </recommendedName>
</protein>
<keyword evidence="3" id="KW-1185">Reference proteome</keyword>
<gene>
    <name evidence="2" type="ORF">FRUB_09085</name>
</gene>
<dbReference type="Pfam" id="PF03960">
    <property type="entry name" value="ArsC"/>
    <property type="match status" value="1"/>
</dbReference>
<organism evidence="2 3">
    <name type="scientific">Fimbriiglobus ruber</name>
    <dbReference type="NCBI Taxonomy" id="1908690"/>
    <lineage>
        <taxon>Bacteria</taxon>
        <taxon>Pseudomonadati</taxon>
        <taxon>Planctomycetota</taxon>
        <taxon>Planctomycetia</taxon>
        <taxon>Gemmatales</taxon>
        <taxon>Gemmataceae</taxon>
        <taxon>Fimbriiglobus</taxon>
    </lineage>
</organism>
<dbReference type="InterPro" id="IPR006660">
    <property type="entry name" value="Arsenate_reductase-like"/>
</dbReference>
<evidence type="ECO:0000313" key="2">
    <source>
        <dbReference type="EMBL" id="OWK36522.1"/>
    </source>
</evidence>
<accession>A0A225D4V0</accession>
<dbReference type="EMBL" id="NIDE01000017">
    <property type="protein sequence ID" value="OWK36522.1"/>
    <property type="molecule type" value="Genomic_DNA"/>
</dbReference>
<name>A0A225D4V0_9BACT</name>